<dbReference type="PANTHER" id="PTHR30404:SF0">
    <property type="entry name" value="N-ACETYLMURAMOYL-L-ALANINE AMIDASE AMIC"/>
    <property type="match status" value="1"/>
</dbReference>
<dbReference type="InterPro" id="IPR021731">
    <property type="entry name" value="AMIN_dom"/>
</dbReference>
<dbReference type="RefSeq" id="WP_119000633.1">
    <property type="nucleotide sequence ID" value="NZ_QWGP01000017.1"/>
</dbReference>
<comment type="catalytic activity">
    <reaction evidence="1">
        <text>Hydrolyzes the link between N-acetylmuramoyl residues and L-amino acid residues in certain cell-wall glycopeptides.</text>
        <dbReference type="EC" id="3.5.1.28"/>
    </reaction>
</comment>
<dbReference type="GO" id="GO:0009253">
    <property type="term" value="P:peptidoglycan catabolic process"/>
    <property type="evidence" value="ECO:0007669"/>
    <property type="project" value="InterPro"/>
</dbReference>
<dbReference type="Proteomes" id="UP000266305">
    <property type="component" value="Unassembled WGS sequence"/>
</dbReference>
<dbReference type="SMART" id="SM00646">
    <property type="entry name" value="Ami_3"/>
    <property type="match status" value="1"/>
</dbReference>
<dbReference type="CDD" id="cd02696">
    <property type="entry name" value="MurNAc-LAA"/>
    <property type="match status" value="1"/>
</dbReference>
<proteinExistence type="predicted"/>
<protein>
    <recommendedName>
        <fullName evidence="2">N-acetylmuramoyl-L-alanine amidase</fullName>
        <ecNumber evidence="2">3.5.1.28</ecNumber>
    </recommendedName>
</protein>
<gene>
    <name evidence="5" type="ORF">D1114_14975</name>
</gene>
<dbReference type="EC" id="3.5.1.28" evidence="2"/>
<evidence type="ECO:0000259" key="4">
    <source>
        <dbReference type="SMART" id="SM00646"/>
    </source>
</evidence>
<evidence type="ECO:0000313" key="6">
    <source>
        <dbReference type="Proteomes" id="UP000266305"/>
    </source>
</evidence>
<dbReference type="Pfam" id="PF01520">
    <property type="entry name" value="Amidase_3"/>
    <property type="match status" value="1"/>
</dbReference>
<dbReference type="GO" id="GO:0008745">
    <property type="term" value="F:N-acetylmuramoyl-L-alanine amidase activity"/>
    <property type="evidence" value="ECO:0007669"/>
    <property type="project" value="UniProtKB-EC"/>
</dbReference>
<comment type="caution">
    <text evidence="5">The sequence shown here is derived from an EMBL/GenBank/DDBJ whole genome shotgun (WGS) entry which is preliminary data.</text>
</comment>
<dbReference type="EMBL" id="QWGP01000017">
    <property type="protein sequence ID" value="RHZ93495.1"/>
    <property type="molecule type" value="Genomic_DNA"/>
</dbReference>
<organism evidence="5 6">
    <name type="scientific">Cereibacter sphaeroides</name>
    <name type="common">Rhodobacter sphaeroides</name>
    <dbReference type="NCBI Taxonomy" id="1063"/>
    <lineage>
        <taxon>Bacteria</taxon>
        <taxon>Pseudomonadati</taxon>
        <taxon>Pseudomonadota</taxon>
        <taxon>Alphaproteobacteria</taxon>
        <taxon>Rhodobacterales</taxon>
        <taxon>Paracoccaceae</taxon>
        <taxon>Cereibacter</taxon>
    </lineage>
</organism>
<evidence type="ECO:0000313" key="5">
    <source>
        <dbReference type="EMBL" id="RHZ93495.1"/>
    </source>
</evidence>
<accession>A0AAX1UJ26</accession>
<dbReference type="GO" id="GO:0030288">
    <property type="term" value="C:outer membrane-bounded periplasmic space"/>
    <property type="evidence" value="ECO:0007669"/>
    <property type="project" value="TreeGrafter"/>
</dbReference>
<keyword evidence="3" id="KW-0378">Hydrolase</keyword>
<dbReference type="InterPro" id="IPR002508">
    <property type="entry name" value="MurNAc-LAA_cat"/>
</dbReference>
<evidence type="ECO:0000256" key="3">
    <source>
        <dbReference type="ARBA" id="ARBA00022801"/>
    </source>
</evidence>
<evidence type="ECO:0000256" key="1">
    <source>
        <dbReference type="ARBA" id="ARBA00001561"/>
    </source>
</evidence>
<dbReference type="AlphaFoldDB" id="A0AAX1UJ26"/>
<dbReference type="SUPFAM" id="SSF53187">
    <property type="entry name" value="Zn-dependent exopeptidases"/>
    <property type="match status" value="1"/>
</dbReference>
<dbReference type="Gene3D" id="2.60.40.3500">
    <property type="match status" value="1"/>
</dbReference>
<dbReference type="Pfam" id="PF11741">
    <property type="entry name" value="AMIN"/>
    <property type="match status" value="1"/>
</dbReference>
<feature type="domain" description="MurNAc-LAA" evidence="4">
    <location>
        <begin position="241"/>
        <end position="396"/>
    </location>
</feature>
<dbReference type="InterPro" id="IPR050695">
    <property type="entry name" value="N-acetylmuramoyl_amidase_3"/>
</dbReference>
<sequence>MEGLRRRSGGALRSVAAGLLAALLALSGVAAQELSGLARLMPEGSSIGARGWSGVSVELQLSQPVPWRVRVMDGPPRLVMDFREVEFGPVDDLARDTDRVTAVRAGSFRPGWSRLVLELARPMVVESADMRTSDGARIAIRLRKAAEADFAARASAPEPPGWALPKAADLPRPVQGAGPLTVVLDPGHGGIDPGAERGGVSEASLMLTLSRELKEALVRDGTFRVAVTRAEDVFVPLEDRITLAREAGGQVFVSLHADAIAEGEAVGATLYTLAEEASDAAAAALAERHDRDDLLAGIDLTGHDDLVAGVLMDLARTETGPRNERLALALEAAIKRRQIAMHRHPRQAAGFSVLKSPDMPSILVETGFMSSDADLARLRDPGWRARMVIALVEGLKVWAREDAALKDMLRR</sequence>
<dbReference type="Gene3D" id="3.40.630.40">
    <property type="entry name" value="Zn-dependent exopeptidases"/>
    <property type="match status" value="1"/>
</dbReference>
<name>A0AAX1UJ26_CERSP</name>
<evidence type="ECO:0000256" key="2">
    <source>
        <dbReference type="ARBA" id="ARBA00011901"/>
    </source>
</evidence>
<dbReference type="PANTHER" id="PTHR30404">
    <property type="entry name" value="N-ACETYLMURAMOYL-L-ALANINE AMIDASE"/>
    <property type="match status" value="1"/>
</dbReference>
<reference evidence="5 6" key="1">
    <citation type="submission" date="2018-08" db="EMBL/GenBank/DDBJ databases">
        <title>Draft genome sequence of Rhodobacter sphaeroides FY.</title>
        <authorList>
            <person name="Rayyan A."/>
            <person name="Meyer T.E."/>
            <person name="Kyndt J.A."/>
        </authorList>
    </citation>
    <scope>NUCLEOTIDE SEQUENCE [LARGE SCALE GENOMIC DNA]</scope>
    <source>
        <strain evidence="5 6">FY</strain>
    </source>
</reference>